<protein>
    <recommendedName>
        <fullName evidence="3">Nucleolar protein 10</fullName>
    </recommendedName>
</protein>
<dbReference type="GeneID" id="136807427"/>
<evidence type="ECO:0000256" key="5">
    <source>
        <dbReference type="ARBA" id="ARBA00022737"/>
    </source>
</evidence>
<keyword evidence="5" id="KW-0677">Repeat</keyword>
<feature type="domain" description="NUC153" evidence="8">
    <location>
        <begin position="477"/>
        <end position="504"/>
    </location>
</feature>
<name>A0A7M5V3C1_9CNID</name>
<dbReference type="Gene3D" id="2.130.10.10">
    <property type="entry name" value="YVTN repeat-like/Quinoprotein amine dehydrogenase"/>
    <property type="match status" value="1"/>
</dbReference>
<evidence type="ECO:0000256" key="2">
    <source>
        <dbReference type="ARBA" id="ARBA00005264"/>
    </source>
</evidence>
<proteinExistence type="inferred from homology"/>
<evidence type="ECO:0000313" key="12">
    <source>
        <dbReference type="Proteomes" id="UP000594262"/>
    </source>
</evidence>
<reference evidence="11" key="1">
    <citation type="submission" date="2021-01" db="UniProtKB">
        <authorList>
            <consortium name="EnsemblMetazoa"/>
        </authorList>
    </citation>
    <scope>IDENTIFICATION</scope>
</reference>
<evidence type="ECO:0000259" key="8">
    <source>
        <dbReference type="Pfam" id="PF08159"/>
    </source>
</evidence>
<dbReference type="EnsemblMetazoa" id="CLYHEMT008886.1">
    <property type="protein sequence ID" value="CLYHEMP008886.1"/>
    <property type="gene ID" value="CLYHEMG008886"/>
</dbReference>
<evidence type="ECO:0000256" key="1">
    <source>
        <dbReference type="ARBA" id="ARBA00004604"/>
    </source>
</evidence>
<dbReference type="GO" id="GO:0000462">
    <property type="term" value="P:maturation of SSU-rRNA from tricistronic rRNA transcript (SSU-rRNA, 5.8S rRNA, LSU-rRNA)"/>
    <property type="evidence" value="ECO:0007669"/>
    <property type="project" value="TreeGrafter"/>
</dbReference>
<sequence length="665" mass="76665">MLVSKPNNVSVYNLSSGKSLPEWISDRKKRQLLKKDVDLRRRIELIQDFDMPTASSCVRVSPDGQYLLTSGVYKPRIKCFDVQQLSLKFDRCFDSECVKFDFLSDDFSKLVLLQSDRYVEFHAQYGRYYRTRMPRFGRDLVYHKPSCDLYLVGDGADIFRLNLEQGRFMQPYTTQSKEINVCKINEEHQLLSVGTVDGKVVCVDPRSRSIVGTLDITDHKVFQGLDTTPEVTALQFNGALEMGVGTSTGHVMLYDIRSTRPRIVKNHYYELPIKNIHFHQHNNRIVTADTKIIKIWDYETGDNFTSIEPGVTINDICVYQDSGLIFLANEAQKNSVYYIPALGQAPRWCSFLDNITEELEESNEIIVYDDYKFVTNNELDDLGLAHLRGTNVLRAYMHGFFLDMRLYHKAKSIVEPFAYEEYRKNKIKEKIEEERASRIKMSKIPKVNKKLAEKLIEAKTKKNGEMEDEGTKNPLGDDRFASMFTNKDFQVDMESEEYRLLHPVVSKQDKAARRKQEASDDEASDSGSDDNHELWEQIKMTKRKERNALKASAIATGGVGKEKVKMYSLKEGVDDKMNGRAVEGKRNKALGELLKEDTGRNIVEETGTALGSREITFTLEKEKRNFKHEEALKAHKKERKKLRRPMGQLLAVEKKKPVFWRGKKV</sequence>
<evidence type="ECO:0000259" key="9">
    <source>
        <dbReference type="Pfam" id="PF23097"/>
    </source>
</evidence>
<comment type="subcellular location">
    <subcellularLocation>
        <location evidence="1">Nucleus</location>
        <location evidence="1">Nucleolus</location>
    </subcellularLocation>
</comment>
<dbReference type="InterPro" id="IPR015943">
    <property type="entry name" value="WD40/YVTN_repeat-like_dom_sf"/>
</dbReference>
<keyword evidence="6" id="KW-0539">Nucleus</keyword>
<dbReference type="OrthoDB" id="273340at2759"/>
<feature type="compositionally biased region" description="Acidic residues" evidence="7">
    <location>
        <begin position="519"/>
        <end position="528"/>
    </location>
</feature>
<dbReference type="Proteomes" id="UP000594262">
    <property type="component" value="Unplaced"/>
</dbReference>
<dbReference type="Pfam" id="PF23097">
    <property type="entry name" value="NOL10_2nd"/>
    <property type="match status" value="1"/>
</dbReference>
<dbReference type="PANTHER" id="PTHR14927:SF0">
    <property type="entry name" value="NUCLEOLAR PROTEIN 10"/>
    <property type="match status" value="1"/>
</dbReference>
<dbReference type="InterPro" id="IPR036322">
    <property type="entry name" value="WD40_repeat_dom_sf"/>
</dbReference>
<dbReference type="InterPro" id="IPR040382">
    <property type="entry name" value="NOL10/Enp2"/>
</dbReference>
<feature type="domain" description="Nucleolar protein 10-like second" evidence="9">
    <location>
        <begin position="367"/>
        <end position="415"/>
    </location>
</feature>
<dbReference type="InterPro" id="IPR012580">
    <property type="entry name" value="NUC153"/>
</dbReference>
<dbReference type="SUPFAM" id="SSF50978">
    <property type="entry name" value="WD40 repeat-like"/>
    <property type="match status" value="1"/>
</dbReference>
<keyword evidence="4" id="KW-0853">WD repeat</keyword>
<accession>A0A7M5V3C1</accession>
<dbReference type="PANTHER" id="PTHR14927">
    <property type="entry name" value="NUCLEOLAR PROTEIN 10"/>
    <property type="match status" value="1"/>
</dbReference>
<dbReference type="InterPro" id="IPR056551">
    <property type="entry name" value="Beta-prop_NOL10_N"/>
</dbReference>
<evidence type="ECO:0000256" key="4">
    <source>
        <dbReference type="ARBA" id="ARBA00022574"/>
    </source>
</evidence>
<dbReference type="InterPro" id="IPR056550">
    <property type="entry name" value="NOL10_2nd"/>
</dbReference>
<dbReference type="FunFam" id="2.130.10.10:FF:000980">
    <property type="entry name" value="Nucleolar protein 10"/>
    <property type="match status" value="1"/>
</dbReference>
<evidence type="ECO:0000256" key="7">
    <source>
        <dbReference type="SAM" id="MobiDB-lite"/>
    </source>
</evidence>
<dbReference type="Pfam" id="PF08159">
    <property type="entry name" value="NUC153"/>
    <property type="match status" value="1"/>
</dbReference>
<feature type="compositionally biased region" description="Basic and acidic residues" evidence="7">
    <location>
        <begin position="507"/>
        <end position="518"/>
    </location>
</feature>
<dbReference type="GO" id="GO:0030686">
    <property type="term" value="C:90S preribosome"/>
    <property type="evidence" value="ECO:0007669"/>
    <property type="project" value="TreeGrafter"/>
</dbReference>
<dbReference type="GO" id="GO:0032040">
    <property type="term" value="C:small-subunit processome"/>
    <property type="evidence" value="ECO:0007669"/>
    <property type="project" value="TreeGrafter"/>
</dbReference>
<evidence type="ECO:0000256" key="3">
    <source>
        <dbReference type="ARBA" id="ARBA00015517"/>
    </source>
</evidence>
<feature type="region of interest" description="Disordered" evidence="7">
    <location>
        <begin position="458"/>
        <end position="479"/>
    </location>
</feature>
<dbReference type="AlphaFoldDB" id="A0A7M5V3C1"/>
<dbReference type="Pfam" id="PF23098">
    <property type="entry name" value="Beta-prop_NOL10_N"/>
    <property type="match status" value="1"/>
</dbReference>
<dbReference type="SMART" id="SM00320">
    <property type="entry name" value="WD40"/>
    <property type="match status" value="4"/>
</dbReference>
<dbReference type="RefSeq" id="XP_066920115.1">
    <property type="nucleotide sequence ID" value="XM_067064014.1"/>
</dbReference>
<keyword evidence="12" id="KW-1185">Reference proteome</keyword>
<evidence type="ECO:0000313" key="11">
    <source>
        <dbReference type="EnsemblMetazoa" id="CLYHEMP008886.1"/>
    </source>
</evidence>
<evidence type="ECO:0000256" key="6">
    <source>
        <dbReference type="ARBA" id="ARBA00023242"/>
    </source>
</evidence>
<feature type="domain" description="Nucleolar protein 10-like N-terminal" evidence="10">
    <location>
        <begin position="1"/>
        <end position="362"/>
    </location>
</feature>
<feature type="region of interest" description="Disordered" evidence="7">
    <location>
        <begin position="507"/>
        <end position="533"/>
    </location>
</feature>
<evidence type="ECO:0000259" key="10">
    <source>
        <dbReference type="Pfam" id="PF23098"/>
    </source>
</evidence>
<dbReference type="InterPro" id="IPR001680">
    <property type="entry name" value="WD40_rpt"/>
</dbReference>
<organism evidence="11 12">
    <name type="scientific">Clytia hemisphaerica</name>
    <dbReference type="NCBI Taxonomy" id="252671"/>
    <lineage>
        <taxon>Eukaryota</taxon>
        <taxon>Metazoa</taxon>
        <taxon>Cnidaria</taxon>
        <taxon>Hydrozoa</taxon>
        <taxon>Hydroidolina</taxon>
        <taxon>Leptothecata</taxon>
        <taxon>Obeliida</taxon>
        <taxon>Clytiidae</taxon>
        <taxon>Clytia</taxon>
    </lineage>
</organism>
<comment type="similarity">
    <text evidence="2">Belongs to the WD repeat NOL10/ENP2 family.</text>
</comment>